<comment type="caution">
    <text evidence="1">The sequence shown here is derived from an EMBL/GenBank/DDBJ whole genome shotgun (WGS) entry which is preliminary data.</text>
</comment>
<sequence>MGDTSVHPGKSHARFLAIGTPFGLATVTSRGSLEGGNLLAQCLGILEGPSIRKRCQHFYPQVNANGFACGWSWAFFFLSQKW</sequence>
<reference evidence="1" key="1">
    <citation type="submission" date="2020-10" db="EMBL/GenBank/DDBJ databases">
        <title>Taxonomic study of unclassified bacteria belonging to the class Ktedonobacteria.</title>
        <authorList>
            <person name="Yabe S."/>
            <person name="Wang C.M."/>
            <person name="Zheng Y."/>
            <person name="Sakai Y."/>
            <person name="Cavaletti L."/>
            <person name="Monciardini P."/>
            <person name="Donadio S."/>
        </authorList>
    </citation>
    <scope>NUCLEOTIDE SEQUENCE</scope>
    <source>
        <strain evidence="1">SOSP1-1</strain>
    </source>
</reference>
<gene>
    <name evidence="1" type="ORF">KSX_70630</name>
</gene>
<evidence type="ECO:0000313" key="1">
    <source>
        <dbReference type="EMBL" id="GHO48900.1"/>
    </source>
</evidence>
<protein>
    <submittedName>
        <fullName evidence="1">Uncharacterized protein</fullName>
    </submittedName>
</protein>
<dbReference type="AlphaFoldDB" id="A0A8J3I8Q9"/>
<accession>A0A8J3I8Q9</accession>
<evidence type="ECO:0000313" key="2">
    <source>
        <dbReference type="Proteomes" id="UP000612362"/>
    </source>
</evidence>
<proteinExistence type="predicted"/>
<dbReference type="Proteomes" id="UP000612362">
    <property type="component" value="Unassembled WGS sequence"/>
</dbReference>
<name>A0A8J3I8Q9_9CHLR</name>
<organism evidence="1 2">
    <name type="scientific">Ktedonospora formicarum</name>
    <dbReference type="NCBI Taxonomy" id="2778364"/>
    <lineage>
        <taxon>Bacteria</taxon>
        <taxon>Bacillati</taxon>
        <taxon>Chloroflexota</taxon>
        <taxon>Ktedonobacteria</taxon>
        <taxon>Ktedonobacterales</taxon>
        <taxon>Ktedonobacteraceae</taxon>
        <taxon>Ktedonospora</taxon>
    </lineage>
</organism>
<dbReference type="EMBL" id="BNJF01000004">
    <property type="protein sequence ID" value="GHO48900.1"/>
    <property type="molecule type" value="Genomic_DNA"/>
</dbReference>
<keyword evidence="2" id="KW-1185">Reference proteome</keyword>